<gene>
    <name evidence="1" type="ORF">Anapl_10561</name>
</gene>
<name>R0JKG4_ANAPL</name>
<sequence>MCKEGSCELTASGTAPLGASAGRQQLAITGPDVSSLLICDAGRAEHSLSSCKIHNYREVYISDLQLRGLLSRAEMLNHTSMMCPKCIKGICLLKGLDKLKPSLLVNNNSGTTTTQDSVCGTEKELSTGKHPPFYFLLKMTKSKREPFGRTFEGEPALPRQQQQMECPVGEKDMLCGVERKTIVQISERYYREIDPPGGNAGVRYHNVVFKILNTQTDSFYTTVHRNGVLFFPSSRGDVCRLSDITKCKFSPVWLNTLMGRNTEGLCLDLAPHSHTLEDAPKSLSHNVLRQAKLPHEVSRNSLTDLFFSLISLEAPGQCCPCTHTALDNIWNECIYLYDIIDFLGCGCAGQEFSRSPLEQLTAIVLMSGLEQAAKSVLCSADQLSVLFHSAASELFGAGIVLGIGTIRKKYPVSAVPFTAQHSCQEQAGCKALNSKVYRRQITSLFLVASSKGHCLVAAKEISLFSQHLEATVPKGSLPLSGKQGSHLLVPHSTVMLAAVTNYCFQIRRVTRNTEENRFKQISPILDR</sequence>
<proteinExistence type="predicted"/>
<dbReference type="AlphaFoldDB" id="R0JKG4"/>
<evidence type="ECO:0000313" key="1">
    <source>
        <dbReference type="EMBL" id="EOA97521.1"/>
    </source>
</evidence>
<evidence type="ECO:0000313" key="2">
    <source>
        <dbReference type="Proteomes" id="UP000296049"/>
    </source>
</evidence>
<dbReference type="Proteomes" id="UP000296049">
    <property type="component" value="Unassembled WGS sequence"/>
</dbReference>
<dbReference type="EMBL" id="KB743662">
    <property type="protein sequence ID" value="EOA97521.1"/>
    <property type="molecule type" value="Genomic_DNA"/>
</dbReference>
<reference evidence="2" key="1">
    <citation type="journal article" date="2013" name="Nat. Genet.">
        <title>The duck genome and transcriptome provide insight into an avian influenza virus reservoir species.</title>
        <authorList>
            <person name="Huang Y."/>
            <person name="Li Y."/>
            <person name="Burt D.W."/>
            <person name="Chen H."/>
            <person name="Zhang Y."/>
            <person name="Qian W."/>
            <person name="Kim H."/>
            <person name="Gan S."/>
            <person name="Zhao Y."/>
            <person name="Li J."/>
            <person name="Yi K."/>
            <person name="Feng H."/>
            <person name="Zhu P."/>
            <person name="Li B."/>
            <person name="Liu Q."/>
            <person name="Fairley S."/>
            <person name="Magor K.E."/>
            <person name="Du Z."/>
            <person name="Hu X."/>
            <person name="Goodman L."/>
            <person name="Tafer H."/>
            <person name="Vignal A."/>
            <person name="Lee T."/>
            <person name="Kim K.W."/>
            <person name="Sheng Z."/>
            <person name="An Y."/>
            <person name="Searle S."/>
            <person name="Herrero J."/>
            <person name="Groenen M.A."/>
            <person name="Crooijmans R.P."/>
            <person name="Faraut T."/>
            <person name="Cai Q."/>
            <person name="Webster R.G."/>
            <person name="Aldridge J.R."/>
            <person name="Warren W.C."/>
            <person name="Bartschat S."/>
            <person name="Kehr S."/>
            <person name="Marz M."/>
            <person name="Stadler P.F."/>
            <person name="Smith J."/>
            <person name="Kraus R.H."/>
            <person name="Zhao Y."/>
            <person name="Ren L."/>
            <person name="Fei J."/>
            <person name="Morisson M."/>
            <person name="Kaiser P."/>
            <person name="Griffin D.K."/>
            <person name="Rao M."/>
            <person name="Pitel F."/>
            <person name="Wang J."/>
            <person name="Li N."/>
        </authorList>
    </citation>
    <scope>NUCLEOTIDE SEQUENCE [LARGE SCALE GENOMIC DNA]</scope>
</reference>
<protein>
    <submittedName>
        <fullName evidence="1">Uncharacterized protein</fullName>
    </submittedName>
</protein>
<organism evidence="1 2">
    <name type="scientific">Anas platyrhynchos</name>
    <name type="common">Mallard</name>
    <name type="synonym">Anas boschas</name>
    <dbReference type="NCBI Taxonomy" id="8839"/>
    <lineage>
        <taxon>Eukaryota</taxon>
        <taxon>Metazoa</taxon>
        <taxon>Chordata</taxon>
        <taxon>Craniata</taxon>
        <taxon>Vertebrata</taxon>
        <taxon>Euteleostomi</taxon>
        <taxon>Archelosauria</taxon>
        <taxon>Archosauria</taxon>
        <taxon>Dinosauria</taxon>
        <taxon>Saurischia</taxon>
        <taxon>Theropoda</taxon>
        <taxon>Coelurosauria</taxon>
        <taxon>Aves</taxon>
        <taxon>Neognathae</taxon>
        <taxon>Galloanserae</taxon>
        <taxon>Anseriformes</taxon>
        <taxon>Anatidae</taxon>
        <taxon>Anatinae</taxon>
        <taxon>Anas</taxon>
    </lineage>
</organism>
<accession>R0JKG4</accession>
<keyword evidence="2" id="KW-1185">Reference proteome</keyword>